<dbReference type="RefSeq" id="WP_008600318.1">
    <property type="nucleotide sequence ID" value="NZ_AMRV01000002.1"/>
</dbReference>
<evidence type="ECO:0000256" key="2">
    <source>
        <dbReference type="ARBA" id="ARBA00023150"/>
    </source>
</evidence>
<dbReference type="InterPro" id="IPR003786">
    <property type="entry name" value="FdhD"/>
</dbReference>
<comment type="similarity">
    <text evidence="3">Belongs to the FdhD family.</text>
</comment>
<dbReference type="NCBIfam" id="TIGR00129">
    <property type="entry name" value="fdhD_narQ"/>
    <property type="match status" value="1"/>
</dbReference>
<comment type="function">
    <text evidence="3">Required for formate dehydrogenase (FDH) activity. Acts as a sulfur carrier protein that transfers sulfur from IscS to the molybdenum cofactor prior to its insertion into FDH.</text>
</comment>
<protein>
    <recommendedName>
        <fullName evidence="3">Sulfur carrier protein FdhD</fullName>
    </recommendedName>
</protein>
<proteinExistence type="inferred from homology"/>
<organism evidence="4 5">
    <name type="scientific">Pacificimonas flava</name>
    <dbReference type="NCBI Taxonomy" id="1234595"/>
    <lineage>
        <taxon>Bacteria</taxon>
        <taxon>Pseudomonadati</taxon>
        <taxon>Pseudomonadota</taxon>
        <taxon>Alphaproteobacteria</taxon>
        <taxon>Sphingomonadales</taxon>
        <taxon>Sphingosinicellaceae</taxon>
        <taxon>Pacificimonas</taxon>
    </lineage>
</organism>
<comment type="caution">
    <text evidence="3">Lacks conserved residue(s) required for the propagation of feature annotation.</text>
</comment>
<dbReference type="Gene3D" id="3.10.20.10">
    <property type="match status" value="1"/>
</dbReference>
<gene>
    <name evidence="3" type="primary">fdhD</name>
    <name evidence="4" type="ORF">C725_0812</name>
</gene>
<evidence type="ECO:0000256" key="1">
    <source>
        <dbReference type="ARBA" id="ARBA00022490"/>
    </source>
</evidence>
<dbReference type="HAMAP" id="MF_00187">
    <property type="entry name" value="FdhD"/>
    <property type="match status" value="1"/>
</dbReference>
<evidence type="ECO:0000313" key="5">
    <source>
        <dbReference type="Proteomes" id="UP000011717"/>
    </source>
</evidence>
<sequence length="276" mass="28759">MADHRDEAPEGTRTYALRRLPLTDGGMNLHDVVRTVPLEVPVAIEFGGIGYAVMMATPIDLPDFIAGFAISEGLASLDEIETPAIVMHGGGWIARMPIPARSTERVAQRARTRLSESGCGLCGMDSIAAVLAPLPPLTARPGGDAAAVAHALASLGERQTLGRASGATHIAALCLADGRIVMAREDVGRHNALDKLIGAAAAADLGFADHFVLMSSRCSQELVEKCVRAGIPALVTISAPTSFAVDRAREAGLTLLCLARRDSALVANDPLGLFAP</sequence>
<dbReference type="PANTHER" id="PTHR30592">
    <property type="entry name" value="FORMATE DEHYDROGENASE"/>
    <property type="match status" value="1"/>
</dbReference>
<dbReference type="Gene3D" id="3.40.140.10">
    <property type="entry name" value="Cytidine Deaminase, domain 2"/>
    <property type="match status" value="1"/>
</dbReference>
<dbReference type="PIRSF" id="PIRSF015626">
    <property type="entry name" value="FdhD"/>
    <property type="match status" value="1"/>
</dbReference>
<dbReference type="SUPFAM" id="SSF53927">
    <property type="entry name" value="Cytidine deaminase-like"/>
    <property type="match status" value="1"/>
</dbReference>
<dbReference type="GO" id="GO:0005737">
    <property type="term" value="C:cytoplasm"/>
    <property type="evidence" value="ECO:0007669"/>
    <property type="project" value="UniProtKB-SubCell"/>
</dbReference>
<dbReference type="Pfam" id="PF02634">
    <property type="entry name" value="FdhD-NarQ"/>
    <property type="match status" value="1"/>
</dbReference>
<dbReference type="Proteomes" id="UP000011717">
    <property type="component" value="Unassembled WGS sequence"/>
</dbReference>
<comment type="subcellular location">
    <subcellularLocation>
        <location evidence="3">Cytoplasm</location>
    </subcellularLocation>
</comment>
<dbReference type="GO" id="GO:0016783">
    <property type="term" value="F:sulfurtransferase activity"/>
    <property type="evidence" value="ECO:0007669"/>
    <property type="project" value="InterPro"/>
</dbReference>
<keyword evidence="2 3" id="KW-0501">Molybdenum cofactor biosynthesis</keyword>
<name>M2SET8_9SPHN</name>
<accession>M2SET8</accession>
<dbReference type="GO" id="GO:0006777">
    <property type="term" value="P:Mo-molybdopterin cofactor biosynthetic process"/>
    <property type="evidence" value="ECO:0007669"/>
    <property type="project" value="UniProtKB-UniRule"/>
</dbReference>
<evidence type="ECO:0000256" key="3">
    <source>
        <dbReference type="HAMAP-Rule" id="MF_00187"/>
    </source>
</evidence>
<evidence type="ECO:0000313" key="4">
    <source>
        <dbReference type="EMBL" id="EMD83840.1"/>
    </source>
</evidence>
<keyword evidence="1 3" id="KW-0963">Cytoplasm</keyword>
<dbReference type="AlphaFoldDB" id="M2SET8"/>
<dbReference type="PATRIC" id="fig|1234595.3.peg.811"/>
<dbReference type="InterPro" id="IPR016193">
    <property type="entry name" value="Cytidine_deaminase-like"/>
</dbReference>
<comment type="caution">
    <text evidence="4">The sequence shown here is derived from an EMBL/GenBank/DDBJ whole genome shotgun (WGS) entry which is preliminary data.</text>
</comment>
<dbReference type="GO" id="GO:0097163">
    <property type="term" value="F:sulfur carrier activity"/>
    <property type="evidence" value="ECO:0007669"/>
    <property type="project" value="UniProtKB-UniRule"/>
</dbReference>
<feature type="active site" description="Cysteine persulfide intermediate" evidence="3">
    <location>
        <position position="119"/>
    </location>
</feature>
<keyword evidence="5" id="KW-1185">Reference proteome</keyword>
<dbReference type="EMBL" id="AMRV01000002">
    <property type="protein sequence ID" value="EMD83840.1"/>
    <property type="molecule type" value="Genomic_DNA"/>
</dbReference>
<reference evidence="4 5" key="1">
    <citation type="journal article" date="2013" name="Genome Announc.">
        <title>Draft Genome Sequence of Strain JLT2015T, Belonging to the Family Sphingomonadaceae of the Alphaproteobacteria.</title>
        <authorList>
            <person name="Tang K."/>
            <person name="Liu K."/>
            <person name="Li S."/>
            <person name="Jiao N."/>
        </authorList>
    </citation>
    <scope>NUCLEOTIDE SEQUENCE [LARGE SCALE GENOMIC DNA]</scope>
    <source>
        <strain evidence="4 5">JLT2015</strain>
    </source>
</reference>
<dbReference type="PANTHER" id="PTHR30592:SF1">
    <property type="entry name" value="SULFUR CARRIER PROTEIN FDHD"/>
    <property type="match status" value="1"/>
</dbReference>